<sequence>MRRRGRNILYKVKRKKFLIKTLLVAIIIGSFILLGWHTVVKSSSWFKSIVIENMDYNYGKDSNSVQPYAPKKSHPRKK</sequence>
<feature type="transmembrane region" description="Helical" evidence="2">
    <location>
        <begin position="21"/>
        <end position="39"/>
    </location>
</feature>
<keyword evidence="4" id="KW-1185">Reference proteome</keyword>
<reference evidence="3 4" key="1">
    <citation type="submission" date="2018-12" db="EMBL/GenBank/DDBJ databases">
        <title>Genome sequence from the cellulolytic species, Caldicellulosiruptor changbaiensis.</title>
        <authorList>
            <person name="Blumer-Schuette S.E."/>
            <person name="Mendoza C."/>
        </authorList>
    </citation>
    <scope>NUCLEOTIDE SEQUENCE [LARGE SCALE GENOMIC DNA]</scope>
    <source>
        <strain evidence="3 4">CBS-Z</strain>
    </source>
</reference>
<dbReference type="Proteomes" id="UP000282930">
    <property type="component" value="Chromosome"/>
</dbReference>
<feature type="region of interest" description="Disordered" evidence="1">
    <location>
        <begin position="57"/>
        <end position="78"/>
    </location>
</feature>
<evidence type="ECO:0000313" key="4">
    <source>
        <dbReference type="Proteomes" id="UP000282930"/>
    </source>
</evidence>
<gene>
    <name evidence="3" type="ORF">ELD05_12890</name>
</gene>
<keyword evidence="2" id="KW-0472">Membrane</keyword>
<dbReference type="RefSeq" id="WP_127352743.1">
    <property type="nucleotide sequence ID" value="NZ_CP034791.1"/>
</dbReference>
<proteinExistence type="predicted"/>
<name>A0A3T0D8P4_9FIRM</name>
<evidence type="ECO:0000313" key="3">
    <source>
        <dbReference type="EMBL" id="AZT91423.1"/>
    </source>
</evidence>
<organism evidence="3 4">
    <name type="scientific">Caldicellulosiruptor changbaiensis</name>
    <dbReference type="NCBI Taxonomy" id="1222016"/>
    <lineage>
        <taxon>Bacteria</taxon>
        <taxon>Bacillati</taxon>
        <taxon>Bacillota</taxon>
        <taxon>Bacillota incertae sedis</taxon>
        <taxon>Caldicellulosiruptorales</taxon>
        <taxon>Caldicellulosiruptoraceae</taxon>
        <taxon>Caldicellulosiruptor</taxon>
    </lineage>
</organism>
<dbReference type="KEGG" id="ccha:ELD05_12890"/>
<evidence type="ECO:0000256" key="2">
    <source>
        <dbReference type="SAM" id="Phobius"/>
    </source>
</evidence>
<evidence type="ECO:0000256" key="1">
    <source>
        <dbReference type="SAM" id="MobiDB-lite"/>
    </source>
</evidence>
<keyword evidence="2" id="KW-0812">Transmembrane</keyword>
<protein>
    <submittedName>
        <fullName evidence="3">Uncharacterized protein</fullName>
    </submittedName>
</protein>
<accession>A0A3T0D8P4</accession>
<dbReference type="EMBL" id="CP034791">
    <property type="protein sequence ID" value="AZT91423.1"/>
    <property type="molecule type" value="Genomic_DNA"/>
</dbReference>
<keyword evidence="2" id="KW-1133">Transmembrane helix</keyword>
<dbReference type="AlphaFoldDB" id="A0A3T0D8P4"/>